<evidence type="ECO:0000313" key="9">
    <source>
        <dbReference type="EMBL" id="CAB3247060.1"/>
    </source>
</evidence>
<feature type="transmembrane region" description="Helical" evidence="7">
    <location>
        <begin position="21"/>
        <end position="38"/>
    </location>
</feature>
<dbReference type="SUPFAM" id="SSF57184">
    <property type="entry name" value="Growth factor receptor domain"/>
    <property type="match status" value="1"/>
</dbReference>
<dbReference type="Gene3D" id="2.10.220.10">
    <property type="entry name" value="Hormone Receptor, Insulin-like Growth Factor Receptor 1, Chain A, domain 2"/>
    <property type="match status" value="1"/>
</dbReference>
<dbReference type="PANTHER" id="PTHR46987">
    <property type="entry name" value="NEUROHYPOPHYSIAL HORMONES, N-TERMINAL DOMAIN CONTAINING PROTEIN"/>
    <property type="match status" value="1"/>
</dbReference>
<keyword evidence="4" id="KW-1015">Disulfide bond</keyword>
<keyword evidence="7" id="KW-0812">Transmembrane</keyword>
<name>A0A6F9DCH2_9ASCI</name>
<dbReference type="SMART" id="SM00261">
    <property type="entry name" value="FU"/>
    <property type="match status" value="2"/>
</dbReference>
<gene>
    <name evidence="9" type="primary">Fras1-001</name>
</gene>
<protein>
    <submittedName>
        <fullName evidence="9">Extracellular matrix protein FRAS1</fullName>
    </submittedName>
</protein>
<evidence type="ECO:0000259" key="8">
    <source>
        <dbReference type="Pfam" id="PF15913"/>
    </source>
</evidence>
<evidence type="ECO:0000256" key="1">
    <source>
        <dbReference type="ARBA" id="ARBA00004613"/>
    </source>
</evidence>
<feature type="domain" description="R-spondin Fu-CRD" evidence="8">
    <location>
        <begin position="64"/>
        <end position="166"/>
    </location>
</feature>
<evidence type="ECO:0000256" key="7">
    <source>
        <dbReference type="SAM" id="Phobius"/>
    </source>
</evidence>
<evidence type="ECO:0000256" key="2">
    <source>
        <dbReference type="ARBA" id="ARBA00022525"/>
    </source>
</evidence>
<dbReference type="InterPro" id="IPR043601">
    <property type="entry name" value="Rspo_Fu-CRD_dom"/>
</dbReference>
<evidence type="ECO:0000256" key="5">
    <source>
        <dbReference type="ARBA" id="ARBA00023180"/>
    </source>
</evidence>
<feature type="compositionally biased region" description="Basic residues" evidence="6">
    <location>
        <begin position="228"/>
        <end position="241"/>
    </location>
</feature>
<reference evidence="9" key="1">
    <citation type="submission" date="2020-04" db="EMBL/GenBank/DDBJ databases">
        <authorList>
            <person name="Neveu A P."/>
        </authorList>
    </citation>
    <scope>NUCLEOTIDE SEQUENCE</scope>
    <source>
        <tissue evidence="9">Whole embryo</tissue>
    </source>
</reference>
<dbReference type="GO" id="GO:0005576">
    <property type="term" value="C:extracellular region"/>
    <property type="evidence" value="ECO:0007669"/>
    <property type="project" value="UniProtKB-SubCell"/>
</dbReference>
<keyword evidence="7" id="KW-0472">Membrane</keyword>
<comment type="subcellular location">
    <subcellularLocation>
        <location evidence="1">Secreted</location>
    </subcellularLocation>
</comment>
<feature type="compositionally biased region" description="Polar residues" evidence="6">
    <location>
        <begin position="242"/>
        <end position="256"/>
    </location>
</feature>
<keyword evidence="2" id="KW-0964">Secreted</keyword>
<keyword evidence="3" id="KW-0732">Signal</keyword>
<organism evidence="9">
    <name type="scientific">Phallusia mammillata</name>
    <dbReference type="NCBI Taxonomy" id="59560"/>
    <lineage>
        <taxon>Eukaryota</taxon>
        <taxon>Metazoa</taxon>
        <taxon>Chordata</taxon>
        <taxon>Tunicata</taxon>
        <taxon>Ascidiacea</taxon>
        <taxon>Phlebobranchia</taxon>
        <taxon>Ascidiidae</taxon>
        <taxon>Phallusia</taxon>
    </lineage>
</organism>
<evidence type="ECO:0000256" key="6">
    <source>
        <dbReference type="SAM" id="MobiDB-lite"/>
    </source>
</evidence>
<dbReference type="AlphaFoldDB" id="A0A6F9DCH2"/>
<sequence length="256" mass="29309">MPKLKSSLFAMLVIAVKRGDLCYIISLCYVVFALMAAFCLDCNRVLVHPRNRRGTSGPAFVCGNSCDKCPDQPNGCTSCDQDSAKSYLHLDQQSQRSYCVHHCPDGHYNHRSKAEVDSCKACGEGCRTCDSRSTCNTCMDNYYYYNRACYSRCPSHTRFCRSNNTCIEVKKKKCSNPCCVEYNECMSGLICAKKREKRKIKKTCKKMRKKCKNRQKSKRLKSPLRCRNRPKCRNRGFRKPTRNPSSSHPNVHNISN</sequence>
<proteinExistence type="evidence at transcript level"/>
<dbReference type="PANTHER" id="PTHR46987:SF7">
    <property type="entry name" value="TNFR-CYS DOMAIN-CONTAINING PROTEIN"/>
    <property type="match status" value="1"/>
</dbReference>
<evidence type="ECO:0000256" key="4">
    <source>
        <dbReference type="ARBA" id="ARBA00023157"/>
    </source>
</evidence>
<evidence type="ECO:0000256" key="3">
    <source>
        <dbReference type="ARBA" id="ARBA00022729"/>
    </source>
</evidence>
<dbReference type="InterPro" id="IPR006212">
    <property type="entry name" value="Furin_repeat"/>
</dbReference>
<dbReference type="InterPro" id="IPR009030">
    <property type="entry name" value="Growth_fac_rcpt_cys_sf"/>
</dbReference>
<dbReference type="InterPro" id="IPR051514">
    <property type="entry name" value="R-spondin"/>
</dbReference>
<dbReference type="EMBL" id="LR785265">
    <property type="protein sequence ID" value="CAB3247060.1"/>
    <property type="molecule type" value="mRNA"/>
</dbReference>
<dbReference type="Pfam" id="PF15913">
    <property type="entry name" value="Furin-like_2"/>
    <property type="match status" value="1"/>
</dbReference>
<accession>A0A6F9DCH2</accession>
<keyword evidence="7" id="KW-1133">Transmembrane helix</keyword>
<feature type="region of interest" description="Disordered" evidence="6">
    <location>
        <begin position="228"/>
        <end position="256"/>
    </location>
</feature>
<keyword evidence="5" id="KW-0325">Glycoprotein</keyword>